<feature type="region of interest" description="Disordered" evidence="1">
    <location>
        <begin position="105"/>
        <end position="136"/>
    </location>
</feature>
<dbReference type="Proteomes" id="UP001287286">
    <property type="component" value="Unassembled WGS sequence"/>
</dbReference>
<feature type="region of interest" description="Disordered" evidence="1">
    <location>
        <begin position="561"/>
        <end position="603"/>
    </location>
</feature>
<name>A0ABR0BY56_PURLI</name>
<feature type="region of interest" description="Disordered" evidence="1">
    <location>
        <begin position="1092"/>
        <end position="1137"/>
    </location>
</feature>
<accession>A0ABR0BY56</accession>
<organism evidence="2 3">
    <name type="scientific">Purpureocillium lilacinum</name>
    <name type="common">Paecilomyces lilacinus</name>
    <dbReference type="NCBI Taxonomy" id="33203"/>
    <lineage>
        <taxon>Eukaryota</taxon>
        <taxon>Fungi</taxon>
        <taxon>Dikarya</taxon>
        <taxon>Ascomycota</taxon>
        <taxon>Pezizomycotina</taxon>
        <taxon>Sordariomycetes</taxon>
        <taxon>Hypocreomycetidae</taxon>
        <taxon>Hypocreales</taxon>
        <taxon>Ophiocordycipitaceae</taxon>
        <taxon>Purpureocillium</taxon>
    </lineage>
</organism>
<proteinExistence type="predicted"/>
<feature type="compositionally biased region" description="Pro residues" evidence="1">
    <location>
        <begin position="1104"/>
        <end position="1131"/>
    </location>
</feature>
<feature type="compositionally biased region" description="Polar residues" evidence="1">
    <location>
        <begin position="657"/>
        <end position="667"/>
    </location>
</feature>
<evidence type="ECO:0000313" key="2">
    <source>
        <dbReference type="EMBL" id="KAK4088812.1"/>
    </source>
</evidence>
<feature type="region of interest" description="Disordered" evidence="1">
    <location>
        <begin position="832"/>
        <end position="935"/>
    </location>
</feature>
<protein>
    <submittedName>
        <fullName evidence="2">Uncharacterized protein</fullName>
    </submittedName>
</protein>
<evidence type="ECO:0000256" key="1">
    <source>
        <dbReference type="SAM" id="MobiDB-lite"/>
    </source>
</evidence>
<feature type="compositionally biased region" description="Low complexity" evidence="1">
    <location>
        <begin position="564"/>
        <end position="576"/>
    </location>
</feature>
<keyword evidence="3" id="KW-1185">Reference proteome</keyword>
<gene>
    <name evidence="2" type="ORF">Purlil1_6665</name>
</gene>
<feature type="region of interest" description="Disordered" evidence="1">
    <location>
        <begin position="981"/>
        <end position="1011"/>
    </location>
</feature>
<feature type="region of interest" description="Disordered" evidence="1">
    <location>
        <begin position="655"/>
        <end position="721"/>
    </location>
</feature>
<comment type="caution">
    <text evidence="2">The sequence shown here is derived from an EMBL/GenBank/DDBJ whole genome shotgun (WGS) entry which is preliminary data.</text>
</comment>
<evidence type="ECO:0000313" key="3">
    <source>
        <dbReference type="Proteomes" id="UP001287286"/>
    </source>
</evidence>
<reference evidence="2 3" key="1">
    <citation type="journal article" date="2024" name="Microbiol. Resour. Announc.">
        <title>Genome annotations for the ascomycete fungi Trichoderma harzianum, Trichoderma aggressivum, and Purpureocillium lilacinum.</title>
        <authorList>
            <person name="Beijen E.P.W."/>
            <person name="Ohm R.A."/>
        </authorList>
    </citation>
    <scope>NUCLEOTIDE SEQUENCE [LARGE SCALE GENOMIC DNA]</scope>
    <source>
        <strain evidence="2 3">CBS 150709</strain>
    </source>
</reference>
<feature type="compositionally biased region" description="Polar residues" evidence="1">
    <location>
        <begin position="1000"/>
        <end position="1011"/>
    </location>
</feature>
<feature type="region of interest" description="Disordered" evidence="1">
    <location>
        <begin position="752"/>
        <end position="774"/>
    </location>
</feature>
<sequence>MLASHALLRAVLGRSRWSTHACPTCTCWILRGYPTRAGSLGRWAPPRHGARPCNKRLRPPILARAVSPAAQRQRGARSLASLGGVSLRTPVRGCAKVADLPCWGKAGSPGSSSTPSPSPGRESARQNAQGSASGWLVRSLRLRRSHDPASRQMQGPYPVLEHPFPTVWLMLIMRVALRCDDGQTTVGEAASRRNLAVPFRSHRRASRRLVHGNRPRLKPQRSASGKREYSHWLARAIITPGLALWDGRVPARCGTGGNGLQWRPVGGGTRSVNDQGAGCHLTSAICLWRALGHAHTHLHGTAPNFDACRSVARTGLGIFLRQLGAAGVRVGSPSSTGEDQVGAPELERGTSESCPACICCGRRVLDIAALRSPATLPPLFPTVDSPQRRVPLANDLGATFQIPSTASCCAGCAAFSFGRIGLEIVHRLNEGSGKRGHLLPFANDYSKRCTPDQTLGMVGLRGPDVWHVRSHGHGGLAIGYTEMTDGIEAQATGPSLRPSITFWAYCSGCGERPRGSVVLWIWAEALLLHCFGLQSQVSPKSSYQAGQGGFPVHSLDANFSGGPASASASRDNSNNNKGQRCWPRPRDKQRSLALKPSPAGQCGVGGSENGVWLWRCLRSVEAETETKTKTDRRRILGDSRAPAIIIAVYLEKRNNGPHASSRQQQPPATGASLSEGRVVPPGASRATRTPSRQTPKRGPINGGVAAWAPGQGIRGSRGHRHSGCVDAHPAGPLEFECVATALFVVGRADRGRNPNSIGRRARRSHGPGGVRGRTDPMAKAWHLAWHGMVGDEGAVLNDGPLSLLDASTSAPTTPAVAQSKRVLGRMAWHGMARRAKDPRHPLASTSSRPLDAASARRHARSTGGNAVGSGSLACVPSTSSTHAAHPTVPFSGEQGPPTPWARVPDEPGGACPAEPHGWRAPSGAPNSRAISSERRGSLVPPALADGHFLLDRYGLSDQQWGRPRLTTAPWIKDTGVTVVPPVVTQPYDDDGPGWQDRRPQSTATASLTMGQNWSSPISGARVLDGPSSACCPWLRPVLCRPSVSPSGVSGEGHLGKFSPSLPPVAGTASSRQPGVGLGYSVLAPAGSTAIPLSNKSSTARHPRLAPPPHPGPFFSHTPPPLPPLTDPPPAAQEPSWRHSRSAVKAGHLAAALGGGSANCVEGGGPAAVQRYHARLCVSMGTLVHLHLGWDGCQPCTPPGALGTAGGGMAHDPPLAAGTRCWLGR</sequence>
<dbReference type="EMBL" id="JAWRVI010000022">
    <property type="protein sequence ID" value="KAK4088812.1"/>
    <property type="molecule type" value="Genomic_DNA"/>
</dbReference>